<feature type="transmembrane region" description="Helical" evidence="1">
    <location>
        <begin position="233"/>
        <end position="252"/>
    </location>
</feature>
<sequence length="517" mass="55273">MRHDPAMDVSRWVAAAVPWWVTRVVLVAGWLAAVIVAVSSSTVTCTPDVPCSPDTVFAMALVLLLATPVLLFWMPVTGCLAGVGFAVLDLLFDDLPVAQVAFGLHGFCCAVVALWILRSRATQRQIAGGSAVRLSGDLPWGVSPLMALLCFAAAAWAFLSYDAAAASIESHVLAATRVEGQIVEVRPTGLTVELPDRQRVPVAAVADQYHVGDRVPLLADDTWVRLVAEPEDATWRLTLGSALCLAVFLLVVRTWHRRSLWSRPLPSLPLAVESVGAHRVLLSSSGGAFALLRVDADVPSAPPRFTDAAHFGRVWRGEEPPPPEPDLPVVTVAGELCHGGRVVLLLGDEVLLSSVLRPFRRALDHSLPGTPVSAGSPGTVPRVIRWGLTEGLLLLGLAVLFWFYAVPVGALCLAGAWMRLQPQMRLEHTVLVLRVGLYVYRVPWPQLHGVRLAGDRLVLAYGPSGDLVTVPSLPGLGSELMGLRARALIADGSAAVTRTLGPVPIAVLAYLVVGWFL</sequence>
<dbReference type="OrthoDB" id="3824601at2"/>
<organism evidence="2 3">
    <name type="scientific">Lentzea tibetensis</name>
    <dbReference type="NCBI Taxonomy" id="2591470"/>
    <lineage>
        <taxon>Bacteria</taxon>
        <taxon>Bacillati</taxon>
        <taxon>Actinomycetota</taxon>
        <taxon>Actinomycetes</taxon>
        <taxon>Pseudonocardiales</taxon>
        <taxon>Pseudonocardiaceae</taxon>
        <taxon>Lentzea</taxon>
    </lineage>
</organism>
<evidence type="ECO:0000313" key="2">
    <source>
        <dbReference type="EMBL" id="TWP46522.1"/>
    </source>
</evidence>
<protein>
    <submittedName>
        <fullName evidence="2">Uncharacterized protein</fullName>
    </submittedName>
</protein>
<keyword evidence="1" id="KW-0812">Transmembrane</keyword>
<keyword evidence="1" id="KW-1133">Transmembrane helix</keyword>
<comment type="caution">
    <text evidence="2">The sequence shown here is derived from an EMBL/GenBank/DDBJ whole genome shotgun (WGS) entry which is preliminary data.</text>
</comment>
<dbReference type="RefSeq" id="WP_146358653.1">
    <property type="nucleotide sequence ID" value="NZ_VOBR01000032.1"/>
</dbReference>
<feature type="transmembrane region" description="Helical" evidence="1">
    <location>
        <begin position="20"/>
        <end position="43"/>
    </location>
</feature>
<evidence type="ECO:0000256" key="1">
    <source>
        <dbReference type="SAM" id="Phobius"/>
    </source>
</evidence>
<feature type="transmembrane region" description="Helical" evidence="1">
    <location>
        <begin position="96"/>
        <end position="117"/>
    </location>
</feature>
<feature type="transmembrane region" description="Helical" evidence="1">
    <location>
        <begin position="138"/>
        <end position="159"/>
    </location>
</feature>
<feature type="transmembrane region" description="Helical" evidence="1">
    <location>
        <begin position="55"/>
        <end position="76"/>
    </location>
</feature>
<dbReference type="AlphaFoldDB" id="A0A563EIK7"/>
<keyword evidence="1" id="KW-0472">Membrane</keyword>
<accession>A0A563EIK7</accession>
<dbReference type="EMBL" id="VOBR01000032">
    <property type="protein sequence ID" value="TWP46522.1"/>
    <property type="molecule type" value="Genomic_DNA"/>
</dbReference>
<reference evidence="2 3" key="1">
    <citation type="submission" date="2019-07" db="EMBL/GenBank/DDBJ databases">
        <title>Lentzea xizangensis sp. nov., isolated from Qinghai-Tibetan Plateau Soils.</title>
        <authorList>
            <person name="Huang J."/>
        </authorList>
    </citation>
    <scope>NUCLEOTIDE SEQUENCE [LARGE SCALE GENOMIC DNA]</scope>
    <source>
        <strain evidence="2 3">FXJ1.1311</strain>
    </source>
</reference>
<name>A0A563EIK7_9PSEU</name>
<proteinExistence type="predicted"/>
<feature type="transmembrane region" description="Helical" evidence="1">
    <location>
        <begin position="392"/>
        <end position="418"/>
    </location>
</feature>
<evidence type="ECO:0000313" key="3">
    <source>
        <dbReference type="Proteomes" id="UP000316639"/>
    </source>
</evidence>
<gene>
    <name evidence="2" type="ORF">FKR81_35770</name>
</gene>
<keyword evidence="3" id="KW-1185">Reference proteome</keyword>
<dbReference type="Proteomes" id="UP000316639">
    <property type="component" value="Unassembled WGS sequence"/>
</dbReference>